<proteinExistence type="predicted"/>
<dbReference type="Pfam" id="PF08870">
    <property type="entry name" value="DndE"/>
    <property type="match status" value="1"/>
</dbReference>
<dbReference type="Gene3D" id="1.10.1220.160">
    <property type="entry name" value="DNA sulphur modification protein DndE"/>
    <property type="match status" value="1"/>
</dbReference>
<organism evidence="1 2">
    <name type="scientific">Allocatelliglobosispora scoriae</name>
    <dbReference type="NCBI Taxonomy" id="643052"/>
    <lineage>
        <taxon>Bacteria</taxon>
        <taxon>Bacillati</taxon>
        <taxon>Actinomycetota</taxon>
        <taxon>Actinomycetes</taxon>
        <taxon>Micromonosporales</taxon>
        <taxon>Micromonosporaceae</taxon>
        <taxon>Allocatelliglobosispora</taxon>
    </lineage>
</organism>
<name>A0A841BYA3_9ACTN</name>
<evidence type="ECO:0000313" key="2">
    <source>
        <dbReference type="Proteomes" id="UP000587527"/>
    </source>
</evidence>
<gene>
    <name evidence="1" type="ORF">F4553_005282</name>
</gene>
<accession>A0A841BYA3</accession>
<sequence>MPAPDTVRVGGEIRDQLITLKRRTGVMNWNVLCRWALCRSLSEPTAPGLMPTSGDATVEMTWKTFAGPAGDIYWWLIKQHTRDLGLPLDEHTLSTQLRAHIVRGTQYLVGDQHMKDTQDLVALIKL</sequence>
<comment type="caution">
    <text evidence="1">The sequence shown here is derived from an EMBL/GenBank/DDBJ whole genome shotgun (WGS) entry which is preliminary data.</text>
</comment>
<keyword evidence="2" id="KW-1185">Reference proteome</keyword>
<dbReference type="InterPro" id="IPR014969">
    <property type="entry name" value="DNA_S_DndE"/>
</dbReference>
<dbReference type="AlphaFoldDB" id="A0A841BYA3"/>
<evidence type="ECO:0000313" key="1">
    <source>
        <dbReference type="EMBL" id="MBB5871903.1"/>
    </source>
</evidence>
<protein>
    <submittedName>
        <fullName evidence="1">DNA sulfur modification protein DndE</fullName>
    </submittedName>
</protein>
<dbReference type="InterPro" id="IPR038472">
    <property type="entry name" value="DndE_sf"/>
</dbReference>
<dbReference type="EMBL" id="JACHMN010000002">
    <property type="protein sequence ID" value="MBB5871903.1"/>
    <property type="molecule type" value="Genomic_DNA"/>
</dbReference>
<dbReference type="NCBIfam" id="TIGR03184">
    <property type="entry name" value="DNA_S_dndE"/>
    <property type="match status" value="1"/>
</dbReference>
<dbReference type="RefSeq" id="WP_312875367.1">
    <property type="nucleotide sequence ID" value="NZ_JACHMN010000002.1"/>
</dbReference>
<dbReference type="Proteomes" id="UP000587527">
    <property type="component" value="Unassembled WGS sequence"/>
</dbReference>
<reference evidence="1 2" key="1">
    <citation type="submission" date="2020-08" db="EMBL/GenBank/DDBJ databases">
        <title>Sequencing the genomes of 1000 actinobacteria strains.</title>
        <authorList>
            <person name="Klenk H.-P."/>
        </authorList>
    </citation>
    <scope>NUCLEOTIDE SEQUENCE [LARGE SCALE GENOMIC DNA]</scope>
    <source>
        <strain evidence="1 2">DSM 45362</strain>
    </source>
</reference>